<dbReference type="Proteomes" id="UP001597472">
    <property type="component" value="Unassembled WGS sequence"/>
</dbReference>
<proteinExistence type="inferred from homology"/>
<comment type="caution">
    <text evidence="3">The sequence shown here is derived from an EMBL/GenBank/DDBJ whole genome shotgun (WGS) entry which is preliminary data.</text>
</comment>
<dbReference type="InterPro" id="IPR006660">
    <property type="entry name" value="Arsenate_reductase-like"/>
</dbReference>
<organism evidence="3 4">
    <name type="scientific">Bizionia sediminis</name>
    <dbReference type="NCBI Taxonomy" id="1737064"/>
    <lineage>
        <taxon>Bacteria</taxon>
        <taxon>Pseudomonadati</taxon>
        <taxon>Bacteroidota</taxon>
        <taxon>Flavobacteriia</taxon>
        <taxon>Flavobacteriales</taxon>
        <taxon>Flavobacteriaceae</taxon>
        <taxon>Bizionia</taxon>
    </lineage>
</organism>
<evidence type="ECO:0000313" key="3">
    <source>
        <dbReference type="EMBL" id="MFD2551344.1"/>
    </source>
</evidence>
<sequence>MKKVYYLKSCNTCTRILNDIKWPADVVFQDIKQEAITAAQLEAMRALSGSYQALFSKRAQLYKAMDLKNVQLEEADYKNYILEHYTFLSRPVVIYNNNIFIGSSKKNIENLKAALRE</sequence>
<dbReference type="PANTHER" id="PTHR30041:SF8">
    <property type="entry name" value="PROTEIN YFFB"/>
    <property type="match status" value="1"/>
</dbReference>
<comment type="similarity">
    <text evidence="1 2">Belongs to the ArsC family.</text>
</comment>
<gene>
    <name evidence="3" type="ORF">ACFSQP_05890</name>
</gene>
<dbReference type="PANTHER" id="PTHR30041">
    <property type="entry name" value="ARSENATE REDUCTASE"/>
    <property type="match status" value="1"/>
</dbReference>
<dbReference type="Gene3D" id="3.40.30.10">
    <property type="entry name" value="Glutaredoxin"/>
    <property type="match status" value="1"/>
</dbReference>
<dbReference type="Pfam" id="PF03960">
    <property type="entry name" value="ArsC"/>
    <property type="match status" value="1"/>
</dbReference>
<dbReference type="SUPFAM" id="SSF52833">
    <property type="entry name" value="Thioredoxin-like"/>
    <property type="match status" value="1"/>
</dbReference>
<dbReference type="RefSeq" id="WP_376892486.1">
    <property type="nucleotide sequence ID" value="NZ_JBHULS010000002.1"/>
</dbReference>
<accession>A0ABW5KRT8</accession>
<evidence type="ECO:0000256" key="2">
    <source>
        <dbReference type="PROSITE-ProRule" id="PRU01282"/>
    </source>
</evidence>
<dbReference type="InterPro" id="IPR036249">
    <property type="entry name" value="Thioredoxin-like_sf"/>
</dbReference>
<name>A0ABW5KRT8_9FLAO</name>
<dbReference type="EMBL" id="JBHULS010000002">
    <property type="protein sequence ID" value="MFD2551344.1"/>
    <property type="molecule type" value="Genomic_DNA"/>
</dbReference>
<evidence type="ECO:0000313" key="4">
    <source>
        <dbReference type="Proteomes" id="UP001597472"/>
    </source>
</evidence>
<dbReference type="PROSITE" id="PS51353">
    <property type="entry name" value="ARSC"/>
    <property type="match status" value="1"/>
</dbReference>
<keyword evidence="4" id="KW-1185">Reference proteome</keyword>
<reference evidence="4" key="1">
    <citation type="journal article" date="2019" name="Int. J. Syst. Evol. Microbiol.">
        <title>The Global Catalogue of Microorganisms (GCM) 10K type strain sequencing project: providing services to taxonomists for standard genome sequencing and annotation.</title>
        <authorList>
            <consortium name="The Broad Institute Genomics Platform"/>
            <consortium name="The Broad Institute Genome Sequencing Center for Infectious Disease"/>
            <person name="Wu L."/>
            <person name="Ma J."/>
        </authorList>
    </citation>
    <scope>NUCLEOTIDE SEQUENCE [LARGE SCALE GENOMIC DNA]</scope>
    <source>
        <strain evidence="4">KCTC 42587</strain>
    </source>
</reference>
<protein>
    <submittedName>
        <fullName evidence="3">Arsenate reductase family protein</fullName>
    </submittedName>
</protein>
<evidence type="ECO:0000256" key="1">
    <source>
        <dbReference type="ARBA" id="ARBA00007198"/>
    </source>
</evidence>